<name>A0A1W0E2A7_9MICR</name>
<evidence type="ECO:0000313" key="3">
    <source>
        <dbReference type="Proteomes" id="UP000192758"/>
    </source>
</evidence>
<dbReference type="Proteomes" id="UP000192758">
    <property type="component" value="Unassembled WGS sequence"/>
</dbReference>
<sequence length="228" mass="26517">MFANTIFIYLIYFISNIFCIDVSLCDNKYIKYNITNNQVSSLYDLECRIDCENNPIDNENNPIDNENNPKMESKELDHTHLDMHSIFPCNGTITQYIFARYGDIIGILTFLNQEDIEFRKVKEALSNLHSKMTEDKMPMDVSKVFEGLKSYIKEDNKGELTGDHFNELLVNKMQDVFLYFDVQSLVDTEEVENGVVEIKVVIIDKEGDEEEVKVKVKVENNKVKEIIE</sequence>
<organism evidence="2 3">
    <name type="scientific">Ecytonucleospora hepatopenaei</name>
    <dbReference type="NCBI Taxonomy" id="646526"/>
    <lineage>
        <taxon>Eukaryota</taxon>
        <taxon>Fungi</taxon>
        <taxon>Fungi incertae sedis</taxon>
        <taxon>Microsporidia</taxon>
        <taxon>Enterocytozoonidae</taxon>
        <taxon>Ecytonucleospora</taxon>
    </lineage>
</organism>
<comment type="caution">
    <text evidence="2">The sequence shown here is derived from an EMBL/GenBank/DDBJ whole genome shotgun (WGS) entry which is preliminary data.</text>
</comment>
<reference evidence="2 3" key="1">
    <citation type="journal article" date="2017" name="Environ. Microbiol.">
        <title>Decay of the glycolytic pathway and adaptation to intranuclear parasitism within Enterocytozoonidae microsporidia.</title>
        <authorList>
            <person name="Wiredu Boakye D."/>
            <person name="Jaroenlak P."/>
            <person name="Prachumwat A."/>
            <person name="Williams T.A."/>
            <person name="Bateman K.S."/>
            <person name="Itsathitphaisarn O."/>
            <person name="Sritunyalucksana K."/>
            <person name="Paszkiewicz K.H."/>
            <person name="Moore K.A."/>
            <person name="Stentiford G.D."/>
            <person name="Williams B.A."/>
        </authorList>
    </citation>
    <scope>NUCLEOTIDE SEQUENCE [LARGE SCALE GENOMIC DNA]</scope>
    <source>
        <strain evidence="2 3">TH1</strain>
    </source>
</reference>
<protein>
    <submittedName>
        <fullName evidence="2">Uncharacterized protein</fullName>
    </submittedName>
</protein>
<keyword evidence="1" id="KW-0472">Membrane</keyword>
<evidence type="ECO:0000256" key="1">
    <source>
        <dbReference type="SAM" id="Phobius"/>
    </source>
</evidence>
<dbReference type="EMBL" id="MNPJ01000048">
    <property type="protein sequence ID" value="OQS53364.1"/>
    <property type="molecule type" value="Genomic_DNA"/>
</dbReference>
<dbReference type="AlphaFoldDB" id="A0A1W0E2A7"/>
<dbReference type="VEuPathDB" id="MicrosporidiaDB:EHP00_1967"/>
<accession>A0A1W0E2A7</accession>
<evidence type="ECO:0000313" key="2">
    <source>
        <dbReference type="EMBL" id="OQS53364.1"/>
    </source>
</evidence>
<feature type="transmembrane region" description="Helical" evidence="1">
    <location>
        <begin position="6"/>
        <end position="24"/>
    </location>
</feature>
<keyword evidence="1" id="KW-1133">Transmembrane helix</keyword>
<proteinExistence type="predicted"/>
<gene>
    <name evidence="2" type="ORF">EHP00_1967</name>
</gene>
<keyword evidence="3" id="KW-1185">Reference proteome</keyword>
<keyword evidence="1" id="KW-0812">Transmembrane</keyword>